<feature type="compositionally biased region" description="Polar residues" evidence="3">
    <location>
        <begin position="126"/>
        <end position="136"/>
    </location>
</feature>
<dbReference type="InParanoid" id="A0A165KDC5"/>
<dbReference type="GO" id="GO:0051286">
    <property type="term" value="C:cell tip"/>
    <property type="evidence" value="ECO:0007669"/>
    <property type="project" value="TreeGrafter"/>
</dbReference>
<accession>A0A165KDC5</accession>
<dbReference type="SMART" id="SM00320">
    <property type="entry name" value="WD40"/>
    <property type="match status" value="5"/>
</dbReference>
<evidence type="ECO:0000256" key="3">
    <source>
        <dbReference type="SAM" id="MobiDB-lite"/>
    </source>
</evidence>
<dbReference type="InterPro" id="IPR001680">
    <property type="entry name" value="WD40_rpt"/>
</dbReference>
<feature type="compositionally biased region" description="Polar residues" evidence="3">
    <location>
        <begin position="294"/>
        <end position="332"/>
    </location>
</feature>
<protein>
    <submittedName>
        <fullName evidence="4">WD40 repeat-like protein</fullName>
    </submittedName>
</protein>
<dbReference type="FunCoup" id="A0A165KDC5">
    <property type="interactions" value="97"/>
</dbReference>
<feature type="compositionally biased region" description="Basic and acidic residues" evidence="3">
    <location>
        <begin position="61"/>
        <end position="75"/>
    </location>
</feature>
<keyword evidence="1" id="KW-0853">WD repeat</keyword>
<evidence type="ECO:0000313" key="5">
    <source>
        <dbReference type="Proteomes" id="UP000077266"/>
    </source>
</evidence>
<dbReference type="AlphaFoldDB" id="A0A165KDC5"/>
<feature type="region of interest" description="Disordered" evidence="3">
    <location>
        <begin position="277"/>
        <end position="332"/>
    </location>
</feature>
<feature type="compositionally biased region" description="Low complexity" evidence="3">
    <location>
        <begin position="76"/>
        <end position="97"/>
    </location>
</feature>
<dbReference type="EMBL" id="KV425946">
    <property type="protein sequence ID" value="KZV96164.1"/>
    <property type="molecule type" value="Genomic_DNA"/>
</dbReference>
<dbReference type="GO" id="GO:0032153">
    <property type="term" value="C:cell division site"/>
    <property type="evidence" value="ECO:0007669"/>
    <property type="project" value="TreeGrafter"/>
</dbReference>
<evidence type="ECO:0000256" key="1">
    <source>
        <dbReference type="ARBA" id="ARBA00022574"/>
    </source>
</evidence>
<dbReference type="PANTHER" id="PTHR14107:SF16">
    <property type="entry name" value="AT02583P"/>
    <property type="match status" value="1"/>
</dbReference>
<name>A0A165KDC5_EXIGL</name>
<dbReference type="OrthoDB" id="3367at2759"/>
<evidence type="ECO:0000313" key="4">
    <source>
        <dbReference type="EMBL" id="KZV96164.1"/>
    </source>
</evidence>
<dbReference type="Pfam" id="PF00400">
    <property type="entry name" value="WD40"/>
    <property type="match status" value="2"/>
</dbReference>
<dbReference type="InterPro" id="IPR036322">
    <property type="entry name" value="WD40_repeat_dom_sf"/>
</dbReference>
<dbReference type="GO" id="GO:0045013">
    <property type="term" value="P:carbon catabolite repression of transcription"/>
    <property type="evidence" value="ECO:0007669"/>
    <property type="project" value="TreeGrafter"/>
</dbReference>
<gene>
    <name evidence="4" type="ORF">EXIGLDRAFT_643406</name>
</gene>
<sequence length="609" mass="65997">METEATFVAPEGVYSVTEEHKPQILQLTSNSPSPYPTRLSTVTIKYAAKPGGQGLSGLLGRQDKTKDKDKVEPDRASLSSSDNANDDAAGSNDSSADIPKTHAFTGPSLFASQGPAAGGKRKNPSRPRNNMKTTSSAFVTRHQTAEGLHRTLASKHGDVTYVFFNQGKSIFWSEVGIRAKDPLARITFSAYPTCHDINMETVAPDRLDVIIGFSTGDLIWFDAISSRYARLNKQGCITSSPCTSVRWVPRSAVLFLVSHADGTILVYDSGRDDGSFTPVDPDASIPSSLGLPKTASTHSQYSNGTNLEPGTGASSQTSSILPSSATAASDPQSWDPLDDILVSKPPWHPAMIASADSRKVAVKNPLSHWRVSRRGVLGLVFSPDVQYVAVACEDGCLRIIDALNERLMDTYASYFGAFTCVDWSPDGRFVLTGGQDDLVTVISPWDQRIVARCQGHSSFISSVGFDQYRCDGRTYRFGSVGEDSKLILWDFSSGALHRPKMSLSHHQRMSLSSTLSLVRRHPIGADPSTLQLQLPQNGETATGRRFHAAPGRSEVAVVQPVLTKHVEGETLTSVAFLPMSLLTGNKAGLVKVWVRPLAVNKPQRIPRQR</sequence>
<dbReference type="GO" id="GO:0005634">
    <property type="term" value="C:nucleus"/>
    <property type="evidence" value="ECO:0007669"/>
    <property type="project" value="TreeGrafter"/>
</dbReference>
<dbReference type="Gene3D" id="2.130.10.10">
    <property type="entry name" value="YVTN repeat-like/Quinoprotein amine dehydrogenase"/>
    <property type="match status" value="1"/>
</dbReference>
<dbReference type="SUPFAM" id="SSF50978">
    <property type="entry name" value="WD40 repeat-like"/>
    <property type="match status" value="1"/>
</dbReference>
<dbReference type="STRING" id="1314781.A0A165KDC5"/>
<keyword evidence="5" id="KW-1185">Reference proteome</keyword>
<feature type="region of interest" description="Disordered" evidence="3">
    <location>
        <begin position="50"/>
        <end position="136"/>
    </location>
</feature>
<dbReference type="Proteomes" id="UP000077266">
    <property type="component" value="Unassembled WGS sequence"/>
</dbReference>
<dbReference type="PANTHER" id="PTHR14107">
    <property type="entry name" value="WD REPEAT PROTEIN"/>
    <property type="match status" value="1"/>
</dbReference>
<proteinExistence type="predicted"/>
<dbReference type="InterPro" id="IPR015943">
    <property type="entry name" value="WD40/YVTN_repeat-like_dom_sf"/>
</dbReference>
<dbReference type="InterPro" id="IPR051362">
    <property type="entry name" value="WD_repeat_creC_regulators"/>
</dbReference>
<evidence type="ECO:0000256" key="2">
    <source>
        <dbReference type="ARBA" id="ARBA00022737"/>
    </source>
</evidence>
<keyword evidence="2" id="KW-0677">Repeat</keyword>
<reference evidence="4 5" key="1">
    <citation type="journal article" date="2016" name="Mol. Biol. Evol.">
        <title>Comparative Genomics of Early-Diverging Mushroom-Forming Fungi Provides Insights into the Origins of Lignocellulose Decay Capabilities.</title>
        <authorList>
            <person name="Nagy L.G."/>
            <person name="Riley R."/>
            <person name="Tritt A."/>
            <person name="Adam C."/>
            <person name="Daum C."/>
            <person name="Floudas D."/>
            <person name="Sun H."/>
            <person name="Yadav J.S."/>
            <person name="Pangilinan J."/>
            <person name="Larsson K.H."/>
            <person name="Matsuura K."/>
            <person name="Barry K."/>
            <person name="Labutti K."/>
            <person name="Kuo R."/>
            <person name="Ohm R.A."/>
            <person name="Bhattacharya S.S."/>
            <person name="Shirouzu T."/>
            <person name="Yoshinaga Y."/>
            <person name="Martin F.M."/>
            <person name="Grigoriev I.V."/>
            <person name="Hibbett D.S."/>
        </authorList>
    </citation>
    <scope>NUCLEOTIDE SEQUENCE [LARGE SCALE GENOMIC DNA]</scope>
    <source>
        <strain evidence="4 5">HHB12029</strain>
    </source>
</reference>
<organism evidence="4 5">
    <name type="scientific">Exidia glandulosa HHB12029</name>
    <dbReference type="NCBI Taxonomy" id="1314781"/>
    <lineage>
        <taxon>Eukaryota</taxon>
        <taxon>Fungi</taxon>
        <taxon>Dikarya</taxon>
        <taxon>Basidiomycota</taxon>
        <taxon>Agaricomycotina</taxon>
        <taxon>Agaricomycetes</taxon>
        <taxon>Auriculariales</taxon>
        <taxon>Exidiaceae</taxon>
        <taxon>Exidia</taxon>
    </lineage>
</organism>